<comment type="caution">
    <text evidence="2">The sequence shown here is derived from an EMBL/GenBank/DDBJ whole genome shotgun (WGS) entry which is preliminary data.</text>
</comment>
<protein>
    <recommendedName>
        <fullName evidence="4">DUF202 domain-containing protein</fullName>
    </recommendedName>
</protein>
<reference evidence="2 3" key="1">
    <citation type="submission" date="2021-12" db="EMBL/GenBank/DDBJ databases">
        <title>Genome seq of P8.</title>
        <authorList>
            <person name="Seo T."/>
        </authorList>
    </citation>
    <scope>NUCLEOTIDE SEQUENCE [LARGE SCALE GENOMIC DNA]</scope>
    <source>
        <strain evidence="2 3">P8</strain>
    </source>
</reference>
<dbReference type="RefSeq" id="WP_233372565.1">
    <property type="nucleotide sequence ID" value="NZ_JAJTWU010000005.1"/>
</dbReference>
<gene>
    <name evidence="2" type="ORF">LXT13_14190</name>
</gene>
<evidence type="ECO:0008006" key="4">
    <source>
        <dbReference type="Google" id="ProtNLM"/>
    </source>
</evidence>
<feature type="transmembrane region" description="Helical" evidence="1">
    <location>
        <begin position="60"/>
        <end position="78"/>
    </location>
</feature>
<keyword evidence="1" id="KW-0812">Transmembrane</keyword>
<sequence>MTAVLPETGNWQQLRGWKNLSNGEVVVCGELRAADYLRLTATLVIAFSLWRGALAGNGTSVLSSLLLTLCGLMALALLRQQWGSVQVRRLLSRD</sequence>
<keyword evidence="3" id="KW-1185">Reference proteome</keyword>
<accession>A0ABS8XXW5</accession>
<dbReference type="EMBL" id="JAJTWU010000005">
    <property type="protein sequence ID" value="MCE4555553.1"/>
    <property type="molecule type" value="Genomic_DNA"/>
</dbReference>
<dbReference type="Proteomes" id="UP001200741">
    <property type="component" value="Unassembled WGS sequence"/>
</dbReference>
<organism evidence="2 3">
    <name type="scientific">Pelomonas cellulosilytica</name>
    <dbReference type="NCBI Taxonomy" id="2906762"/>
    <lineage>
        <taxon>Bacteria</taxon>
        <taxon>Pseudomonadati</taxon>
        <taxon>Pseudomonadota</taxon>
        <taxon>Betaproteobacteria</taxon>
        <taxon>Burkholderiales</taxon>
        <taxon>Sphaerotilaceae</taxon>
        <taxon>Roseateles</taxon>
    </lineage>
</organism>
<name>A0ABS8XXW5_9BURK</name>
<keyword evidence="1" id="KW-1133">Transmembrane helix</keyword>
<evidence type="ECO:0000313" key="3">
    <source>
        <dbReference type="Proteomes" id="UP001200741"/>
    </source>
</evidence>
<evidence type="ECO:0000313" key="2">
    <source>
        <dbReference type="EMBL" id="MCE4555553.1"/>
    </source>
</evidence>
<proteinExistence type="predicted"/>
<evidence type="ECO:0000256" key="1">
    <source>
        <dbReference type="SAM" id="Phobius"/>
    </source>
</evidence>
<keyword evidence="1" id="KW-0472">Membrane</keyword>